<evidence type="ECO:0000256" key="1">
    <source>
        <dbReference type="SAM" id="MobiDB-lite"/>
    </source>
</evidence>
<feature type="region of interest" description="Disordered" evidence="1">
    <location>
        <begin position="1"/>
        <end position="69"/>
    </location>
</feature>
<feature type="compositionally biased region" description="Basic and acidic residues" evidence="1">
    <location>
        <begin position="7"/>
        <end position="42"/>
    </location>
</feature>
<name>A0A5B7G9L0_PORTR</name>
<protein>
    <submittedName>
        <fullName evidence="2">Uncharacterized protein</fullName>
    </submittedName>
</protein>
<dbReference type="AlphaFoldDB" id="A0A5B7G9L0"/>
<reference evidence="2 3" key="1">
    <citation type="submission" date="2019-05" db="EMBL/GenBank/DDBJ databases">
        <title>Another draft genome of Portunus trituberculatus and its Hox gene families provides insights of decapod evolution.</title>
        <authorList>
            <person name="Jeong J.-H."/>
            <person name="Song I."/>
            <person name="Kim S."/>
            <person name="Choi T."/>
            <person name="Kim D."/>
            <person name="Ryu S."/>
            <person name="Kim W."/>
        </authorList>
    </citation>
    <scope>NUCLEOTIDE SEQUENCE [LARGE SCALE GENOMIC DNA]</scope>
    <source>
        <tissue evidence="2">Muscle</tissue>
    </source>
</reference>
<dbReference type="EMBL" id="VSRR010011905">
    <property type="protein sequence ID" value="MPC53818.1"/>
    <property type="molecule type" value="Genomic_DNA"/>
</dbReference>
<comment type="caution">
    <text evidence="2">The sequence shown here is derived from an EMBL/GenBank/DDBJ whole genome shotgun (WGS) entry which is preliminary data.</text>
</comment>
<proteinExistence type="predicted"/>
<gene>
    <name evidence="2" type="ORF">E2C01_047719</name>
</gene>
<sequence>MQASGEARAEDGGTDKGGVREEAGGRWCGREPCEGCRKGQGKEEDEDEKDEEEEENEDAEGVGGIVVTGNDRVVLEGKIVVMGEEEEEEEEEA</sequence>
<dbReference type="Proteomes" id="UP000324222">
    <property type="component" value="Unassembled WGS sequence"/>
</dbReference>
<keyword evidence="3" id="KW-1185">Reference proteome</keyword>
<accession>A0A5B7G9L0</accession>
<evidence type="ECO:0000313" key="3">
    <source>
        <dbReference type="Proteomes" id="UP000324222"/>
    </source>
</evidence>
<evidence type="ECO:0000313" key="2">
    <source>
        <dbReference type="EMBL" id="MPC53818.1"/>
    </source>
</evidence>
<feature type="compositionally biased region" description="Acidic residues" evidence="1">
    <location>
        <begin position="43"/>
        <end position="60"/>
    </location>
</feature>
<organism evidence="2 3">
    <name type="scientific">Portunus trituberculatus</name>
    <name type="common">Swimming crab</name>
    <name type="synonym">Neptunus trituberculatus</name>
    <dbReference type="NCBI Taxonomy" id="210409"/>
    <lineage>
        <taxon>Eukaryota</taxon>
        <taxon>Metazoa</taxon>
        <taxon>Ecdysozoa</taxon>
        <taxon>Arthropoda</taxon>
        <taxon>Crustacea</taxon>
        <taxon>Multicrustacea</taxon>
        <taxon>Malacostraca</taxon>
        <taxon>Eumalacostraca</taxon>
        <taxon>Eucarida</taxon>
        <taxon>Decapoda</taxon>
        <taxon>Pleocyemata</taxon>
        <taxon>Brachyura</taxon>
        <taxon>Eubrachyura</taxon>
        <taxon>Portunoidea</taxon>
        <taxon>Portunidae</taxon>
        <taxon>Portuninae</taxon>
        <taxon>Portunus</taxon>
    </lineage>
</organism>